<reference evidence="3 4" key="1">
    <citation type="submission" date="2024-02" db="EMBL/GenBank/DDBJ databases">
        <title>Chromosome-scale genome assembly of the rough periwinkle Littorina saxatilis.</title>
        <authorList>
            <person name="De Jode A."/>
            <person name="Faria R."/>
            <person name="Formenti G."/>
            <person name="Sims Y."/>
            <person name="Smith T.P."/>
            <person name="Tracey A."/>
            <person name="Wood J.M.D."/>
            <person name="Zagrodzka Z.B."/>
            <person name="Johannesson K."/>
            <person name="Butlin R.K."/>
            <person name="Leder E.H."/>
        </authorList>
    </citation>
    <scope>NUCLEOTIDE SEQUENCE [LARGE SCALE GENOMIC DNA]</scope>
    <source>
        <strain evidence="3">Snail1</strain>
        <tissue evidence="3">Muscle</tissue>
    </source>
</reference>
<evidence type="ECO:0000313" key="3">
    <source>
        <dbReference type="EMBL" id="KAK7097367.1"/>
    </source>
</evidence>
<dbReference type="EMBL" id="JBAMIC010000013">
    <property type="protein sequence ID" value="KAK7097367.1"/>
    <property type="molecule type" value="Genomic_DNA"/>
</dbReference>
<dbReference type="AlphaFoldDB" id="A0AAN9G730"/>
<sequence>MANGRLAKDVQYLRRHVEAYSNGQAKVTDIDDNLNFLMLEILPNEGFYRGAKIRFRLHFNQDKYPEEVPLVLCLDKVFHPNIDPSDEVDLDEDEVEGSNVCVSLLDEWDSSMGLDHVVMAVLFLMYQPNVEDALSPYFDSESLEEFTEANVRLTLRGGPYEGNTFPRLLVDDDDCAEGVGEKTSEEEKEVSSGMGHSNNLNKDNTADGCPDNATFAGSHPLTDLIIGKASKAELVCNFQNSALTEHNSMLQSVIDENTESDVDGNSAGSKGRPRSLTFGHFLFCNPEVGTLFSNFFHMRGHLQMDRVTSTVVSTEGDVD</sequence>
<name>A0AAN9G730_9CAEN</name>
<evidence type="ECO:0000259" key="2">
    <source>
        <dbReference type="PROSITE" id="PS50127"/>
    </source>
</evidence>
<feature type="compositionally biased region" description="Polar residues" evidence="1">
    <location>
        <begin position="194"/>
        <end position="203"/>
    </location>
</feature>
<dbReference type="Pfam" id="PF00179">
    <property type="entry name" value="UQ_con"/>
    <property type="match status" value="1"/>
</dbReference>
<proteinExistence type="predicted"/>
<dbReference type="PANTHER" id="PTHR24068">
    <property type="entry name" value="UBIQUITIN-CONJUGATING ENZYME E2"/>
    <property type="match status" value="1"/>
</dbReference>
<gene>
    <name evidence="3" type="ORF">V1264_004357</name>
</gene>
<dbReference type="SMART" id="SM00212">
    <property type="entry name" value="UBCc"/>
    <property type="match status" value="1"/>
</dbReference>
<protein>
    <recommendedName>
        <fullName evidence="2">UBC core domain-containing protein</fullName>
    </recommendedName>
</protein>
<dbReference type="SUPFAM" id="SSF54495">
    <property type="entry name" value="UBC-like"/>
    <property type="match status" value="1"/>
</dbReference>
<accession>A0AAN9G730</accession>
<evidence type="ECO:0000256" key="1">
    <source>
        <dbReference type="SAM" id="MobiDB-lite"/>
    </source>
</evidence>
<organism evidence="3 4">
    <name type="scientific">Littorina saxatilis</name>
    <dbReference type="NCBI Taxonomy" id="31220"/>
    <lineage>
        <taxon>Eukaryota</taxon>
        <taxon>Metazoa</taxon>
        <taxon>Spiralia</taxon>
        <taxon>Lophotrochozoa</taxon>
        <taxon>Mollusca</taxon>
        <taxon>Gastropoda</taxon>
        <taxon>Caenogastropoda</taxon>
        <taxon>Littorinimorpha</taxon>
        <taxon>Littorinoidea</taxon>
        <taxon>Littorinidae</taxon>
        <taxon>Littorina</taxon>
    </lineage>
</organism>
<dbReference type="PROSITE" id="PS50127">
    <property type="entry name" value="UBC_2"/>
    <property type="match status" value="1"/>
</dbReference>
<dbReference type="CDD" id="cd23794">
    <property type="entry name" value="UBCc_UBE2F_UBE2M"/>
    <property type="match status" value="1"/>
</dbReference>
<comment type="caution">
    <text evidence="3">The sequence shown here is derived from an EMBL/GenBank/DDBJ whole genome shotgun (WGS) entry which is preliminary data.</text>
</comment>
<feature type="region of interest" description="Disordered" evidence="1">
    <location>
        <begin position="178"/>
        <end position="205"/>
    </location>
</feature>
<dbReference type="Proteomes" id="UP001374579">
    <property type="component" value="Unassembled WGS sequence"/>
</dbReference>
<feature type="domain" description="UBC core" evidence="2">
    <location>
        <begin position="1"/>
        <end position="162"/>
    </location>
</feature>
<evidence type="ECO:0000313" key="4">
    <source>
        <dbReference type="Proteomes" id="UP001374579"/>
    </source>
</evidence>
<dbReference type="InterPro" id="IPR000608">
    <property type="entry name" value="UBC"/>
</dbReference>
<dbReference type="Gene3D" id="3.10.110.10">
    <property type="entry name" value="Ubiquitin Conjugating Enzyme"/>
    <property type="match status" value="1"/>
</dbReference>
<dbReference type="InterPro" id="IPR016135">
    <property type="entry name" value="UBQ-conjugating_enzyme/RWD"/>
</dbReference>
<keyword evidence="4" id="KW-1185">Reference proteome</keyword>